<comment type="cofactor">
    <cofactor evidence="5">
        <name>heme</name>
        <dbReference type="ChEBI" id="CHEBI:30413"/>
    </cofactor>
</comment>
<evidence type="ECO:0000256" key="7">
    <source>
        <dbReference type="SAM" id="MobiDB-lite"/>
    </source>
</evidence>
<keyword evidence="2 5" id="KW-0479">Metal-binding</keyword>
<dbReference type="Gene3D" id="1.10.630.10">
    <property type="entry name" value="Cytochrome P450"/>
    <property type="match status" value="1"/>
</dbReference>
<name>A0AA39CPH1_9EURO</name>
<keyword evidence="4 5" id="KW-0408">Iron</keyword>
<reference evidence="8" key="1">
    <citation type="submission" date="2022-10" db="EMBL/GenBank/DDBJ databases">
        <title>Culturing micro-colonial fungi from biological soil crusts in the Mojave desert and describing Neophaeococcomyces mojavensis, and introducing the new genera and species Taxawa tesnikishii.</title>
        <authorList>
            <person name="Kurbessoian T."/>
            <person name="Stajich J.E."/>
        </authorList>
    </citation>
    <scope>NUCLEOTIDE SEQUENCE</scope>
    <source>
        <strain evidence="8">TK_41</strain>
    </source>
</reference>
<gene>
    <name evidence="8" type="ORF">H2200_001883</name>
</gene>
<dbReference type="GO" id="GO:0006629">
    <property type="term" value="P:lipid metabolic process"/>
    <property type="evidence" value="ECO:0007669"/>
    <property type="project" value="UniProtKB-ARBA"/>
</dbReference>
<dbReference type="InterPro" id="IPR036396">
    <property type="entry name" value="Cyt_P450_sf"/>
</dbReference>
<dbReference type="SUPFAM" id="SSF48264">
    <property type="entry name" value="Cytochrome P450"/>
    <property type="match status" value="1"/>
</dbReference>
<dbReference type="EMBL" id="JAPDRK010000002">
    <property type="protein sequence ID" value="KAJ9615806.1"/>
    <property type="molecule type" value="Genomic_DNA"/>
</dbReference>
<dbReference type="PRINTS" id="PR00385">
    <property type="entry name" value="P450"/>
</dbReference>
<accession>A0AA39CPH1</accession>
<proteinExistence type="inferred from homology"/>
<evidence type="ECO:0000256" key="2">
    <source>
        <dbReference type="ARBA" id="ARBA00022723"/>
    </source>
</evidence>
<dbReference type="InterPro" id="IPR017972">
    <property type="entry name" value="Cyt_P450_CS"/>
</dbReference>
<dbReference type="Pfam" id="PF00067">
    <property type="entry name" value="p450"/>
    <property type="match status" value="1"/>
</dbReference>
<keyword evidence="9" id="KW-1185">Reference proteome</keyword>
<dbReference type="Proteomes" id="UP001172673">
    <property type="component" value="Unassembled WGS sequence"/>
</dbReference>
<evidence type="ECO:0008006" key="10">
    <source>
        <dbReference type="Google" id="ProtNLM"/>
    </source>
</evidence>
<dbReference type="GO" id="GO:0016705">
    <property type="term" value="F:oxidoreductase activity, acting on paired donors, with incorporation or reduction of molecular oxygen"/>
    <property type="evidence" value="ECO:0007669"/>
    <property type="project" value="InterPro"/>
</dbReference>
<evidence type="ECO:0000256" key="6">
    <source>
        <dbReference type="RuleBase" id="RU000461"/>
    </source>
</evidence>
<keyword evidence="3 6" id="KW-0560">Oxidoreductase</keyword>
<dbReference type="GO" id="GO:0004497">
    <property type="term" value="F:monooxygenase activity"/>
    <property type="evidence" value="ECO:0007669"/>
    <property type="project" value="UniProtKB-KW"/>
</dbReference>
<organism evidence="8 9">
    <name type="scientific">Cladophialophora chaetospira</name>
    <dbReference type="NCBI Taxonomy" id="386627"/>
    <lineage>
        <taxon>Eukaryota</taxon>
        <taxon>Fungi</taxon>
        <taxon>Dikarya</taxon>
        <taxon>Ascomycota</taxon>
        <taxon>Pezizomycotina</taxon>
        <taxon>Eurotiomycetes</taxon>
        <taxon>Chaetothyriomycetidae</taxon>
        <taxon>Chaetothyriales</taxon>
        <taxon>Herpotrichiellaceae</taxon>
        <taxon>Cladophialophora</taxon>
    </lineage>
</organism>
<comment type="caution">
    <text evidence="8">The sequence shown here is derived from an EMBL/GenBank/DDBJ whole genome shotgun (WGS) entry which is preliminary data.</text>
</comment>
<comment type="similarity">
    <text evidence="1 6">Belongs to the cytochrome P450 family.</text>
</comment>
<feature type="region of interest" description="Disordered" evidence="7">
    <location>
        <begin position="470"/>
        <end position="490"/>
    </location>
</feature>
<protein>
    <recommendedName>
        <fullName evidence="10">Cytochrome P450</fullName>
    </recommendedName>
</protein>
<dbReference type="GO" id="GO:0020037">
    <property type="term" value="F:heme binding"/>
    <property type="evidence" value="ECO:0007669"/>
    <property type="project" value="InterPro"/>
</dbReference>
<sequence length="490" mass="54992">MCQQIFGERTFEISVPSLPPGVVVNSPDVLEYVLRNEASITKGEFFRARSWDLFGYGIINATGDLWRAQRKAGLKFFSGTNLEIMIEDVLPEVYQDATIKTLREAAEDRSVVDLQKVFHDLTTTVVGHMAYDMDIDASSPFSKAFDHASSQIGFRFQNPLFRLTEFFAGSSFRASLVEVKRFGKQIVTEARKRRAKEAFESLVNNSHEEEDKFQQQREDPNADHIGPGFGTLIDSLIESLAEPTIVADAALNFLSAGRDTTAQSFTWTFYALLRNPESLRQVQNEIDAVSNVNDKAIDINVSQLQPGSLPYTTAVFYESLRLYPPVPFEIKQTVQDVTLPDGTSLPTGAIVVWCIWALNRSTATFGPDAHEYRPDRWLERDNDGRLHFTGNNRSVGEFPVFNGGPRSCLGKKMAEMMASWVLVRFLADWDFDEVNDGLNMDSDTGERRSANSLTLPMEGGLPVRVRKRKVRSSGEYVPPSVEAEDEIRIG</sequence>
<evidence type="ECO:0000256" key="4">
    <source>
        <dbReference type="ARBA" id="ARBA00023004"/>
    </source>
</evidence>
<evidence type="ECO:0000313" key="8">
    <source>
        <dbReference type="EMBL" id="KAJ9615806.1"/>
    </source>
</evidence>
<keyword evidence="6" id="KW-0503">Monooxygenase</keyword>
<dbReference type="InterPro" id="IPR001128">
    <property type="entry name" value="Cyt_P450"/>
</dbReference>
<dbReference type="PROSITE" id="PS00086">
    <property type="entry name" value="CYTOCHROME_P450"/>
    <property type="match status" value="1"/>
</dbReference>
<dbReference type="InterPro" id="IPR002401">
    <property type="entry name" value="Cyt_P450_E_grp-I"/>
</dbReference>
<evidence type="ECO:0000256" key="3">
    <source>
        <dbReference type="ARBA" id="ARBA00023002"/>
    </source>
</evidence>
<keyword evidence="5 6" id="KW-0349">Heme</keyword>
<dbReference type="PANTHER" id="PTHR24296">
    <property type="entry name" value="CYTOCHROME P450"/>
    <property type="match status" value="1"/>
</dbReference>
<dbReference type="AlphaFoldDB" id="A0AA39CPH1"/>
<dbReference type="GO" id="GO:0005506">
    <property type="term" value="F:iron ion binding"/>
    <property type="evidence" value="ECO:0007669"/>
    <property type="project" value="InterPro"/>
</dbReference>
<evidence type="ECO:0000256" key="1">
    <source>
        <dbReference type="ARBA" id="ARBA00010617"/>
    </source>
</evidence>
<dbReference type="PRINTS" id="PR00463">
    <property type="entry name" value="EP450I"/>
</dbReference>
<evidence type="ECO:0000313" key="9">
    <source>
        <dbReference type="Proteomes" id="UP001172673"/>
    </source>
</evidence>
<feature type="binding site" description="axial binding residue" evidence="5">
    <location>
        <position position="408"/>
    </location>
    <ligand>
        <name>heme</name>
        <dbReference type="ChEBI" id="CHEBI:30413"/>
    </ligand>
    <ligandPart>
        <name>Fe</name>
        <dbReference type="ChEBI" id="CHEBI:18248"/>
    </ligandPart>
</feature>
<evidence type="ECO:0000256" key="5">
    <source>
        <dbReference type="PIRSR" id="PIRSR602401-1"/>
    </source>
</evidence>